<keyword evidence="11" id="KW-0046">Antibiotic resistance</keyword>
<dbReference type="OrthoDB" id="9802264at2"/>
<evidence type="ECO:0000256" key="1">
    <source>
        <dbReference type="ARBA" id="ARBA00004429"/>
    </source>
</evidence>
<dbReference type="InterPro" id="IPR025857">
    <property type="entry name" value="MacB_PCD"/>
</dbReference>
<dbReference type="Proteomes" id="UP000319255">
    <property type="component" value="Unassembled WGS sequence"/>
</dbReference>
<keyword evidence="10 14" id="KW-0472">Membrane</keyword>
<dbReference type="GO" id="GO:0098796">
    <property type="term" value="C:membrane protein complex"/>
    <property type="evidence" value="ECO:0007669"/>
    <property type="project" value="UniProtKB-ARBA"/>
</dbReference>
<evidence type="ECO:0000256" key="14">
    <source>
        <dbReference type="SAM" id="Phobius"/>
    </source>
</evidence>
<dbReference type="SMART" id="SM00382">
    <property type="entry name" value="AAA"/>
    <property type="match status" value="1"/>
</dbReference>
<evidence type="ECO:0000256" key="2">
    <source>
        <dbReference type="ARBA" id="ARBA00022448"/>
    </source>
</evidence>
<dbReference type="InterPro" id="IPR003439">
    <property type="entry name" value="ABC_transporter-like_ATP-bd"/>
</dbReference>
<dbReference type="Pfam" id="PF12704">
    <property type="entry name" value="MacB_PCD"/>
    <property type="match status" value="1"/>
</dbReference>
<evidence type="ECO:0000256" key="4">
    <source>
        <dbReference type="ARBA" id="ARBA00022519"/>
    </source>
</evidence>
<feature type="transmembrane region" description="Helical" evidence="14">
    <location>
        <begin position="298"/>
        <end position="318"/>
    </location>
</feature>
<evidence type="ECO:0000256" key="5">
    <source>
        <dbReference type="ARBA" id="ARBA00022692"/>
    </source>
</evidence>
<feature type="transmembrane region" description="Helical" evidence="14">
    <location>
        <begin position="545"/>
        <end position="569"/>
    </location>
</feature>
<evidence type="ECO:0000313" key="17">
    <source>
        <dbReference type="Proteomes" id="UP000319255"/>
    </source>
</evidence>
<dbReference type="FunFam" id="3.40.50.300:FF:000032">
    <property type="entry name" value="Export ABC transporter ATP-binding protein"/>
    <property type="match status" value="1"/>
</dbReference>
<sequence length="672" mass="70812">MEAAPRRRPRARAAAGTPILSLRGIRREYPSGEETVTVLRGVDLDIGRGEMVAIMGASGSGKSTLMNILGCLDRPSGGRYLIEGRDVAALDPDALAALRREHFGFIFQRYHLLPELSALGNAEIPAVYAGAPPGARRARAAELLGRLGMGERLHHRPGQLSGGQQQRVSIARALMNDADIILADEPTGALDSHSGEEVLRILEELHAGGRTIVLVTHDPKVAARAERVIEVSDGEIVSDTRQPRAANVAVLPARGRFGGREDVGRRGLPGFAGIWLGRLGEAFRMALISMAAHRLRSFLTMLGIIIGIASVVNVVALGRGSQERVLANISSLGTNTLEIFPGEDMGDVRSGRVRTLLAADAAALAREPFVVATTPTVQKGVTLRYGAIESSAQVVGASAGFFVTKGMTIASGAFFGDDAVAARDQVVVIDTNTRDLLFPDEPSPIGKVMLVGRMPARVIGVAERQATFGNATSLVVYMPYTAVQTRLIGDESLRSINLRVDDATDMGQAQQAVTAFLAARHGARDFFIINNDDIRQTITSTANTLAMLIAAIAVISLVVGGIGVMNIMLVSVSERVSEIGVRLAVGARRGDILRQFLVEAVVLCLVGGVLGILTALGIGWAITAANAQFALVYSTGAMLAAVGSATAIGVVFGYLPARRAAQLDPVAALSRA</sequence>
<dbReference type="Gene3D" id="3.40.50.300">
    <property type="entry name" value="P-loop containing nucleotide triphosphate hydrolases"/>
    <property type="match status" value="1"/>
</dbReference>
<comment type="subcellular location">
    <subcellularLocation>
        <location evidence="1">Cell inner membrane</location>
        <topology evidence="1">Multi-pass membrane protein</topology>
    </subcellularLocation>
</comment>
<keyword evidence="17" id="KW-1185">Reference proteome</keyword>
<dbReference type="AlphaFoldDB" id="A0A501WNI8"/>
<reference evidence="16 17" key="1">
    <citation type="submission" date="2019-06" db="EMBL/GenBank/DDBJ databases">
        <title>A novel bacterium of genus Amaricoccus, isolated from marine sediment.</title>
        <authorList>
            <person name="Huang H."/>
            <person name="Mo K."/>
            <person name="Hu Y."/>
        </authorList>
    </citation>
    <scope>NUCLEOTIDE SEQUENCE [LARGE SCALE GENOMIC DNA]</scope>
    <source>
        <strain evidence="16 17">HB172011</strain>
    </source>
</reference>
<dbReference type="GO" id="GO:0005524">
    <property type="term" value="F:ATP binding"/>
    <property type="evidence" value="ECO:0007669"/>
    <property type="project" value="UniProtKB-KW"/>
</dbReference>
<dbReference type="SUPFAM" id="SSF52540">
    <property type="entry name" value="P-loop containing nucleoside triphosphate hydrolases"/>
    <property type="match status" value="1"/>
</dbReference>
<gene>
    <name evidence="16" type="primary">macB</name>
    <name evidence="16" type="ORF">FJM51_17410</name>
</gene>
<keyword evidence="9 14" id="KW-1133">Transmembrane helix</keyword>
<feature type="domain" description="ABC transporter" evidence="15">
    <location>
        <begin position="20"/>
        <end position="258"/>
    </location>
</feature>
<keyword evidence="2" id="KW-0813">Transport</keyword>
<accession>A0A501WNI8</accession>
<dbReference type="InterPro" id="IPR017911">
    <property type="entry name" value="MacB-like_ATP-bd"/>
</dbReference>
<keyword evidence="6" id="KW-0547">Nucleotide-binding</keyword>
<proteinExistence type="inferred from homology"/>
<dbReference type="GO" id="GO:0005886">
    <property type="term" value="C:plasma membrane"/>
    <property type="evidence" value="ECO:0007669"/>
    <property type="project" value="UniProtKB-SubCell"/>
</dbReference>
<evidence type="ECO:0000256" key="3">
    <source>
        <dbReference type="ARBA" id="ARBA00022475"/>
    </source>
</evidence>
<dbReference type="GO" id="GO:0022857">
    <property type="term" value="F:transmembrane transporter activity"/>
    <property type="evidence" value="ECO:0007669"/>
    <property type="project" value="TreeGrafter"/>
</dbReference>
<feature type="transmembrane region" description="Helical" evidence="14">
    <location>
        <begin position="629"/>
        <end position="655"/>
    </location>
</feature>
<protein>
    <recommendedName>
        <fullName evidence="13">Pyoverdine export ATP-binding/permease protein PvdT</fullName>
    </recommendedName>
</protein>
<dbReference type="InterPro" id="IPR027417">
    <property type="entry name" value="P-loop_NTPase"/>
</dbReference>
<dbReference type="PROSITE" id="PS50893">
    <property type="entry name" value="ABC_TRANSPORTER_2"/>
    <property type="match status" value="1"/>
</dbReference>
<evidence type="ECO:0000256" key="12">
    <source>
        <dbReference type="ARBA" id="ARBA00038388"/>
    </source>
</evidence>
<dbReference type="GO" id="GO:0046677">
    <property type="term" value="P:response to antibiotic"/>
    <property type="evidence" value="ECO:0007669"/>
    <property type="project" value="UniProtKB-KW"/>
</dbReference>
<dbReference type="PANTHER" id="PTHR30572:SF14">
    <property type="entry name" value="MACROLIDE EXPORT ATP-BINDING_PERMEASE PROTEIN MACB"/>
    <property type="match status" value="1"/>
</dbReference>
<dbReference type="Pfam" id="PF00005">
    <property type="entry name" value="ABC_tran"/>
    <property type="match status" value="1"/>
</dbReference>
<evidence type="ECO:0000256" key="7">
    <source>
        <dbReference type="ARBA" id="ARBA00022840"/>
    </source>
</evidence>
<name>A0A501WNI8_9RHOB</name>
<dbReference type="InterPro" id="IPR050250">
    <property type="entry name" value="Macrolide_Exporter_MacB"/>
</dbReference>
<evidence type="ECO:0000256" key="11">
    <source>
        <dbReference type="ARBA" id="ARBA00023251"/>
    </source>
</evidence>
<evidence type="ECO:0000256" key="9">
    <source>
        <dbReference type="ARBA" id="ARBA00022989"/>
    </source>
</evidence>
<dbReference type="PANTHER" id="PTHR30572">
    <property type="entry name" value="MEMBRANE COMPONENT OF TRANSPORTER-RELATED"/>
    <property type="match status" value="1"/>
</dbReference>
<dbReference type="GO" id="GO:0016887">
    <property type="term" value="F:ATP hydrolysis activity"/>
    <property type="evidence" value="ECO:0007669"/>
    <property type="project" value="InterPro"/>
</dbReference>
<comment type="similarity">
    <text evidence="12">Belongs to the ABC transporter superfamily. Macrolide exporter (TC 3.A.1.122) family.</text>
</comment>
<keyword evidence="4" id="KW-0997">Cell inner membrane</keyword>
<evidence type="ECO:0000256" key="10">
    <source>
        <dbReference type="ARBA" id="ARBA00023136"/>
    </source>
</evidence>
<organism evidence="16 17">
    <name type="scientific">Amaricoccus solimangrovi</name>
    <dbReference type="NCBI Taxonomy" id="2589815"/>
    <lineage>
        <taxon>Bacteria</taxon>
        <taxon>Pseudomonadati</taxon>
        <taxon>Pseudomonadota</taxon>
        <taxon>Alphaproteobacteria</taxon>
        <taxon>Rhodobacterales</taxon>
        <taxon>Paracoccaceae</taxon>
        <taxon>Amaricoccus</taxon>
    </lineage>
</organism>
<evidence type="ECO:0000259" key="15">
    <source>
        <dbReference type="PROSITE" id="PS50893"/>
    </source>
</evidence>
<evidence type="ECO:0000313" key="16">
    <source>
        <dbReference type="EMBL" id="TPE48561.1"/>
    </source>
</evidence>
<dbReference type="InterPro" id="IPR003593">
    <property type="entry name" value="AAA+_ATPase"/>
</dbReference>
<dbReference type="InterPro" id="IPR017871">
    <property type="entry name" value="ABC_transporter-like_CS"/>
</dbReference>
<dbReference type="EMBL" id="VFRP01000021">
    <property type="protein sequence ID" value="TPE48561.1"/>
    <property type="molecule type" value="Genomic_DNA"/>
</dbReference>
<dbReference type="CDD" id="cd03255">
    <property type="entry name" value="ABC_MJ0796_LolCDE_FtsE"/>
    <property type="match status" value="1"/>
</dbReference>
<dbReference type="PROSITE" id="PS00211">
    <property type="entry name" value="ABC_TRANSPORTER_1"/>
    <property type="match status" value="1"/>
</dbReference>
<keyword evidence="5 14" id="KW-0812">Transmembrane</keyword>
<evidence type="ECO:0000256" key="6">
    <source>
        <dbReference type="ARBA" id="ARBA00022741"/>
    </source>
</evidence>
<keyword evidence="3" id="KW-1003">Cell membrane</keyword>
<keyword evidence="8" id="KW-1278">Translocase</keyword>
<evidence type="ECO:0000256" key="13">
    <source>
        <dbReference type="ARBA" id="ARBA00041199"/>
    </source>
</evidence>
<dbReference type="Pfam" id="PF02687">
    <property type="entry name" value="FtsX"/>
    <property type="match status" value="1"/>
</dbReference>
<comment type="caution">
    <text evidence="16">The sequence shown here is derived from an EMBL/GenBank/DDBJ whole genome shotgun (WGS) entry which is preliminary data.</text>
</comment>
<dbReference type="InterPro" id="IPR003838">
    <property type="entry name" value="ABC3_permease_C"/>
</dbReference>
<feature type="transmembrane region" description="Helical" evidence="14">
    <location>
        <begin position="596"/>
        <end position="623"/>
    </location>
</feature>
<evidence type="ECO:0000256" key="8">
    <source>
        <dbReference type="ARBA" id="ARBA00022967"/>
    </source>
</evidence>
<keyword evidence="7" id="KW-0067">ATP-binding</keyword>